<gene>
    <name evidence="2" type="ORF">EV147_1594</name>
</gene>
<dbReference type="PROSITE" id="PS51257">
    <property type="entry name" value="PROKAR_LIPOPROTEIN"/>
    <property type="match status" value="1"/>
</dbReference>
<proteinExistence type="predicted"/>
<feature type="signal peptide" evidence="1">
    <location>
        <begin position="1"/>
        <end position="23"/>
    </location>
</feature>
<dbReference type="EMBL" id="SGXM01000001">
    <property type="protein sequence ID" value="RZT42555.1"/>
    <property type="molecule type" value="Genomic_DNA"/>
</dbReference>
<dbReference type="RefSeq" id="WP_130390540.1">
    <property type="nucleotide sequence ID" value="NZ_SGXM01000001.1"/>
</dbReference>
<name>A0A4Q7S841_9BURK</name>
<evidence type="ECO:0008006" key="4">
    <source>
        <dbReference type="Google" id="ProtNLM"/>
    </source>
</evidence>
<comment type="caution">
    <text evidence="2">The sequence shown here is derived from an EMBL/GenBank/DDBJ whole genome shotgun (WGS) entry which is preliminary data.</text>
</comment>
<organism evidence="2 3">
    <name type="scientific">Cupriavidus agavae</name>
    <dbReference type="NCBI Taxonomy" id="1001822"/>
    <lineage>
        <taxon>Bacteria</taxon>
        <taxon>Pseudomonadati</taxon>
        <taxon>Pseudomonadota</taxon>
        <taxon>Betaproteobacteria</taxon>
        <taxon>Burkholderiales</taxon>
        <taxon>Burkholderiaceae</taxon>
        <taxon>Cupriavidus</taxon>
    </lineage>
</organism>
<evidence type="ECO:0000256" key="1">
    <source>
        <dbReference type="SAM" id="SignalP"/>
    </source>
</evidence>
<evidence type="ECO:0000313" key="3">
    <source>
        <dbReference type="Proteomes" id="UP000291078"/>
    </source>
</evidence>
<keyword evidence="1" id="KW-0732">Signal</keyword>
<reference evidence="2 3" key="1">
    <citation type="journal article" date="2015" name="Stand. Genomic Sci.">
        <title>Genomic Encyclopedia of Bacterial and Archaeal Type Strains, Phase III: the genomes of soil and plant-associated and newly described type strains.</title>
        <authorList>
            <person name="Whitman W.B."/>
            <person name="Woyke T."/>
            <person name="Klenk H.P."/>
            <person name="Zhou Y."/>
            <person name="Lilburn T.G."/>
            <person name="Beck B.J."/>
            <person name="De Vos P."/>
            <person name="Vandamme P."/>
            <person name="Eisen J.A."/>
            <person name="Garrity G."/>
            <person name="Hugenholtz P."/>
            <person name="Kyrpides N.C."/>
        </authorList>
    </citation>
    <scope>NUCLEOTIDE SEQUENCE [LARGE SCALE GENOMIC DNA]</scope>
    <source>
        <strain evidence="2 3">ASC-9842</strain>
    </source>
</reference>
<dbReference type="OrthoDB" id="8969274at2"/>
<accession>A0A4Q7S841</accession>
<dbReference type="AlphaFoldDB" id="A0A4Q7S841"/>
<dbReference type="Proteomes" id="UP000291078">
    <property type="component" value="Unassembled WGS sequence"/>
</dbReference>
<feature type="chain" id="PRO_5020249170" description="Lipoprotein" evidence="1">
    <location>
        <begin position="24"/>
        <end position="133"/>
    </location>
</feature>
<keyword evidence="3" id="KW-1185">Reference proteome</keyword>
<protein>
    <recommendedName>
        <fullName evidence="4">Lipoprotein</fullName>
    </recommendedName>
</protein>
<sequence length="133" mass="13708">MTATIRCTSLLTAAAAAILAGCAAPVPRDMDGVPATARLPAGSIPPAPLNEPERQKLSTLNQQILREQATVMASEQQAAAWSRAAYASPNTSFSLFYGGWGGGNWGGGVGISSPGYGGYGGWGGWGGYPYGWW</sequence>
<evidence type="ECO:0000313" key="2">
    <source>
        <dbReference type="EMBL" id="RZT42555.1"/>
    </source>
</evidence>